<accession>A0A239HB23</accession>
<feature type="signal peptide" evidence="2">
    <location>
        <begin position="1"/>
        <end position="45"/>
    </location>
</feature>
<evidence type="ECO:0000256" key="2">
    <source>
        <dbReference type="SAM" id="SignalP"/>
    </source>
</evidence>
<protein>
    <recommendedName>
        <fullName evidence="5">LPXTG-motif cell wall anchor domain-containing protein</fullName>
    </recommendedName>
</protein>
<keyword evidence="1" id="KW-0812">Transmembrane</keyword>
<evidence type="ECO:0000313" key="3">
    <source>
        <dbReference type="EMBL" id="SNS77454.1"/>
    </source>
</evidence>
<evidence type="ECO:0008006" key="5">
    <source>
        <dbReference type="Google" id="ProtNLM"/>
    </source>
</evidence>
<dbReference type="AlphaFoldDB" id="A0A239HB23"/>
<keyword evidence="1" id="KW-1133">Transmembrane helix</keyword>
<keyword evidence="1" id="KW-0472">Membrane</keyword>
<feature type="chain" id="PRO_5012421431" description="LPXTG-motif cell wall anchor domain-containing protein" evidence="2">
    <location>
        <begin position="46"/>
        <end position="246"/>
    </location>
</feature>
<keyword evidence="4" id="KW-1185">Reference proteome</keyword>
<gene>
    <name evidence="3" type="ORF">SAMN05421812_101737</name>
</gene>
<proteinExistence type="predicted"/>
<organism evidence="3 4">
    <name type="scientific">Asanoa hainanensis</name>
    <dbReference type="NCBI Taxonomy" id="560556"/>
    <lineage>
        <taxon>Bacteria</taxon>
        <taxon>Bacillati</taxon>
        <taxon>Actinomycetota</taxon>
        <taxon>Actinomycetes</taxon>
        <taxon>Micromonosporales</taxon>
        <taxon>Micromonosporaceae</taxon>
        <taxon>Asanoa</taxon>
    </lineage>
</organism>
<keyword evidence="2" id="KW-0732">Signal</keyword>
<feature type="transmembrane region" description="Helical" evidence="1">
    <location>
        <begin position="214"/>
        <end position="236"/>
    </location>
</feature>
<sequence>MFTRATLEDHLWRRHCAVLSTRARALLAVTALSAAAVLVPKPASAHPFGDPQTVAIGLAADRADVVQVTWRVGGPDDLTVLGVSLGLLPADRIMVDGAVDYRYTDPGVLAKSETFSRYLLDRITITSSGRPCTGSTQPILSLGLKGATADYTCPGPVTTATVAVRMLTDLNPAYRTLATGPNGQKAVYDGADETHDWTLVGAPPGPDAGRGRSAAVQLATVIGLILVAAAGSLFAVRRLRRRKEPA</sequence>
<dbReference type="EMBL" id="FZPH01000001">
    <property type="protein sequence ID" value="SNS77454.1"/>
    <property type="molecule type" value="Genomic_DNA"/>
</dbReference>
<dbReference type="Proteomes" id="UP000198362">
    <property type="component" value="Unassembled WGS sequence"/>
</dbReference>
<evidence type="ECO:0000313" key="4">
    <source>
        <dbReference type="Proteomes" id="UP000198362"/>
    </source>
</evidence>
<reference evidence="3 4" key="1">
    <citation type="submission" date="2017-06" db="EMBL/GenBank/DDBJ databases">
        <authorList>
            <person name="Kim H.J."/>
            <person name="Triplett B.A."/>
        </authorList>
    </citation>
    <scope>NUCLEOTIDE SEQUENCE [LARGE SCALE GENOMIC DNA]</scope>
    <source>
        <strain evidence="3 4">CGMCC 4.5593</strain>
    </source>
</reference>
<evidence type="ECO:0000256" key="1">
    <source>
        <dbReference type="SAM" id="Phobius"/>
    </source>
</evidence>
<name>A0A239HB23_9ACTN</name>